<dbReference type="InterPro" id="IPR003961">
    <property type="entry name" value="FN3_dom"/>
</dbReference>
<dbReference type="Proteomes" id="UP001235939">
    <property type="component" value="Chromosome 05"/>
</dbReference>
<dbReference type="InterPro" id="IPR013783">
    <property type="entry name" value="Ig-like_fold"/>
</dbReference>
<dbReference type="SMART" id="SM00060">
    <property type="entry name" value="FN3"/>
    <property type="match status" value="1"/>
</dbReference>
<dbReference type="SUPFAM" id="SSF49265">
    <property type="entry name" value="Fibronectin type III"/>
    <property type="match status" value="2"/>
</dbReference>
<feature type="domain" description="Fibronectin type-III" evidence="2">
    <location>
        <begin position="129"/>
        <end position="224"/>
    </location>
</feature>
<dbReference type="InterPro" id="IPR036116">
    <property type="entry name" value="FN3_sf"/>
</dbReference>
<proteinExistence type="predicted"/>
<organism evidence="3 4">
    <name type="scientific">Cordylochernes scorpioides</name>
    <dbReference type="NCBI Taxonomy" id="51811"/>
    <lineage>
        <taxon>Eukaryota</taxon>
        <taxon>Metazoa</taxon>
        <taxon>Ecdysozoa</taxon>
        <taxon>Arthropoda</taxon>
        <taxon>Chelicerata</taxon>
        <taxon>Arachnida</taxon>
        <taxon>Pseudoscorpiones</taxon>
        <taxon>Cheliferoidea</taxon>
        <taxon>Chernetidae</taxon>
        <taxon>Cordylochernes</taxon>
    </lineage>
</organism>
<dbReference type="PROSITE" id="PS50853">
    <property type="entry name" value="FN3"/>
    <property type="match status" value="3"/>
</dbReference>
<dbReference type="PANTHER" id="PTHR44170">
    <property type="entry name" value="PROTEIN SIDEKICK"/>
    <property type="match status" value="1"/>
</dbReference>
<feature type="domain" description="Fibronectin type-III" evidence="2">
    <location>
        <begin position="229"/>
        <end position="331"/>
    </location>
</feature>
<sequence>MTRWRCAASRTQGSSWMLRTSGTTTNCPSTWVPTPRYSPCKLKPCCKCCEVQLLVAQGSYPGYLRIVNITQSEAGNYQCVTKTHIGRIGDKTELLVIGSTLLHSDERDNKSETLCIGFVFVALCVKLIPNSNLSILSSVCVCEQTLPPEEWNAEEIWYKVYFKPTHTKMDYHEKELKVRGNVGHFVEFVGDENYYLQYTVRVQAINRIAPGPISPPVVIYSAENLPQIQPSGVYAIPHNSTALLVSWSPLELTREKIRGELIGHRIKYWRNGKEPQADSLILLRRGAEPHSLIVGLQPNTEYFVAVMAYNSAGSGVESMPYLARTFKSAPQRAPTSVQVKALSPTSVLVSWRGVLTTSDEEPIVGYKVESQLALLMDGLT</sequence>
<protein>
    <submittedName>
        <fullName evidence="3">CNTN3</fullName>
    </submittedName>
</protein>
<feature type="domain" description="Fibronectin type-III" evidence="2">
    <location>
        <begin position="333"/>
        <end position="380"/>
    </location>
</feature>
<keyword evidence="4" id="KW-1185">Reference proteome</keyword>
<evidence type="ECO:0000259" key="2">
    <source>
        <dbReference type="PROSITE" id="PS50853"/>
    </source>
</evidence>
<dbReference type="Gene3D" id="2.60.40.10">
    <property type="entry name" value="Immunoglobulins"/>
    <property type="match status" value="3"/>
</dbReference>
<keyword evidence="1" id="KW-1015">Disulfide bond</keyword>
<evidence type="ECO:0000313" key="3">
    <source>
        <dbReference type="EMBL" id="UYV67454.1"/>
    </source>
</evidence>
<dbReference type="PANTHER" id="PTHR44170:SF6">
    <property type="entry name" value="CONTACTIN"/>
    <property type="match status" value="1"/>
</dbReference>
<dbReference type="EMBL" id="CP092867">
    <property type="protein sequence ID" value="UYV67454.1"/>
    <property type="molecule type" value="Genomic_DNA"/>
</dbReference>
<accession>A0ABY6KF54</accession>
<dbReference type="Pfam" id="PF00041">
    <property type="entry name" value="fn3"/>
    <property type="match status" value="1"/>
</dbReference>
<name>A0ABY6KF54_9ARAC</name>
<evidence type="ECO:0000256" key="1">
    <source>
        <dbReference type="ARBA" id="ARBA00023157"/>
    </source>
</evidence>
<dbReference type="CDD" id="cd00063">
    <property type="entry name" value="FN3"/>
    <property type="match status" value="2"/>
</dbReference>
<gene>
    <name evidence="3" type="ORF">LAZ67_5000667</name>
</gene>
<reference evidence="3 4" key="1">
    <citation type="submission" date="2022-01" db="EMBL/GenBank/DDBJ databases">
        <title>A chromosomal length assembly of Cordylochernes scorpioides.</title>
        <authorList>
            <person name="Zeh D."/>
            <person name="Zeh J."/>
        </authorList>
    </citation>
    <scope>NUCLEOTIDE SEQUENCE [LARGE SCALE GENOMIC DNA]</scope>
    <source>
        <strain evidence="3">IN4F17</strain>
        <tissue evidence="3">Whole Body</tissue>
    </source>
</reference>
<evidence type="ECO:0000313" key="4">
    <source>
        <dbReference type="Proteomes" id="UP001235939"/>
    </source>
</evidence>